<feature type="chain" id="PRO_5047064543" evidence="1">
    <location>
        <begin position="20"/>
        <end position="217"/>
    </location>
</feature>
<protein>
    <submittedName>
        <fullName evidence="3">EndoU domain-containing protein</fullName>
    </submittedName>
</protein>
<feature type="signal peptide" evidence="1">
    <location>
        <begin position="1"/>
        <end position="19"/>
    </location>
</feature>
<dbReference type="EMBL" id="JBDQQU010000020">
    <property type="protein sequence ID" value="MEO3956428.1"/>
    <property type="molecule type" value="Genomic_DNA"/>
</dbReference>
<proteinExistence type="predicted"/>
<evidence type="ECO:0000256" key="1">
    <source>
        <dbReference type="SAM" id="SignalP"/>
    </source>
</evidence>
<reference evidence="3 4" key="1">
    <citation type="submission" date="2024-05" db="EMBL/GenBank/DDBJ databases">
        <authorList>
            <person name="De Oliveira J.P."/>
            <person name="Noriler S.A."/>
            <person name="De Oliveira A.G."/>
            <person name="Sipoli D.S."/>
        </authorList>
    </citation>
    <scope>NUCLEOTIDE SEQUENCE [LARGE SCALE GENOMIC DNA]</scope>
    <source>
        <strain evidence="3 4">LABIM186</strain>
    </source>
</reference>
<comment type="caution">
    <text evidence="3">The sequence shown here is derived from an EMBL/GenBank/DDBJ whole genome shotgun (WGS) entry which is preliminary data.</text>
</comment>
<dbReference type="InterPro" id="IPR029501">
    <property type="entry name" value="EndoU_bac"/>
</dbReference>
<organism evidence="3 4">
    <name type="scientific">Chromobacterium piscinae</name>
    <dbReference type="NCBI Taxonomy" id="686831"/>
    <lineage>
        <taxon>Bacteria</taxon>
        <taxon>Pseudomonadati</taxon>
        <taxon>Pseudomonadota</taxon>
        <taxon>Betaproteobacteria</taxon>
        <taxon>Neisseriales</taxon>
        <taxon>Chromobacteriaceae</taxon>
        <taxon>Chromobacterium</taxon>
    </lineage>
</organism>
<dbReference type="GeneID" id="97478798"/>
<name>A0ABV0HBI5_9NEIS</name>
<accession>A0ABV0HBI5</accession>
<dbReference type="Pfam" id="PF14436">
    <property type="entry name" value="EndoU_bacteria"/>
    <property type="match status" value="1"/>
</dbReference>
<dbReference type="RefSeq" id="WP_231469516.1">
    <property type="nucleotide sequence ID" value="NZ_JAJOHV010000057.1"/>
</dbReference>
<sequence>MRSFLLLLFGLAAALPAAAAINCAPGSPDIALAPMQVAVPPAANSRLNPQINLEHIFCGEINAAGAAVGFHARPGGHNPVLGAGPAAPLAAQITGGVDYIVLPGAAHPGPYRYVGGGIQVYDAAAGAWVAKGGAGSSTFYPDACNRAQIMASVRYAYTHAIIAAPPAGGQFVGPSAPSVGAAAYCTGENGTVFSIAGFLNLIGGMWRVNTAYPLSMF</sequence>
<keyword evidence="1" id="KW-0732">Signal</keyword>
<evidence type="ECO:0000313" key="4">
    <source>
        <dbReference type="Proteomes" id="UP001438292"/>
    </source>
</evidence>
<dbReference type="Proteomes" id="UP001438292">
    <property type="component" value="Unassembled WGS sequence"/>
</dbReference>
<gene>
    <name evidence="3" type="ORF">ABH309_18470</name>
</gene>
<keyword evidence="4" id="KW-1185">Reference proteome</keyword>
<evidence type="ECO:0000313" key="3">
    <source>
        <dbReference type="EMBL" id="MEO3956428.1"/>
    </source>
</evidence>
<evidence type="ECO:0000259" key="2">
    <source>
        <dbReference type="Pfam" id="PF14436"/>
    </source>
</evidence>
<feature type="domain" description="Bacterial EndoU nuclease" evidence="2">
    <location>
        <begin position="52"/>
        <end position="214"/>
    </location>
</feature>